<gene>
    <name evidence="1" type="ORF">GGR05_001589</name>
</gene>
<sequence>MRLTPHETIGDTRRCPYGTPRWFPIAYLDGTATSPC</sequence>
<comment type="caution">
    <text evidence="1">The sequence shown here is derived from an EMBL/GenBank/DDBJ whole genome shotgun (WGS) entry which is preliminary data.</text>
</comment>
<accession>A0A7W6FU54</accession>
<evidence type="ECO:0000313" key="1">
    <source>
        <dbReference type="EMBL" id="MBB3935445.1"/>
    </source>
</evidence>
<dbReference type="Proteomes" id="UP000531216">
    <property type="component" value="Unassembled WGS sequence"/>
</dbReference>
<name>A0A7W6FU54_9HYPH</name>
<dbReference type="EMBL" id="JACIDO010000003">
    <property type="protein sequence ID" value="MBB3935445.1"/>
    <property type="molecule type" value="Genomic_DNA"/>
</dbReference>
<proteinExistence type="predicted"/>
<reference evidence="1 2" key="1">
    <citation type="submission" date="2020-08" db="EMBL/GenBank/DDBJ databases">
        <title>Genomic Encyclopedia of Type Strains, Phase IV (KMG-IV): sequencing the most valuable type-strain genomes for metagenomic binning, comparative biology and taxonomic classification.</title>
        <authorList>
            <person name="Goeker M."/>
        </authorList>
    </citation>
    <scope>NUCLEOTIDE SEQUENCE [LARGE SCALE GENOMIC DNA]</scope>
    <source>
        <strain evidence="1 2">DSM 25024</strain>
    </source>
</reference>
<protein>
    <submittedName>
        <fullName evidence="1">Uncharacterized protein</fullName>
    </submittedName>
</protein>
<keyword evidence="2" id="KW-1185">Reference proteome</keyword>
<evidence type="ECO:0000313" key="2">
    <source>
        <dbReference type="Proteomes" id="UP000531216"/>
    </source>
</evidence>
<organism evidence="1 2">
    <name type="scientific">Aureimonas phyllosphaerae</name>
    <dbReference type="NCBI Taxonomy" id="1166078"/>
    <lineage>
        <taxon>Bacteria</taxon>
        <taxon>Pseudomonadati</taxon>
        <taxon>Pseudomonadota</taxon>
        <taxon>Alphaproteobacteria</taxon>
        <taxon>Hyphomicrobiales</taxon>
        <taxon>Aurantimonadaceae</taxon>
        <taxon>Aureimonas</taxon>
    </lineage>
</organism>
<dbReference type="AlphaFoldDB" id="A0A7W6FU54"/>